<dbReference type="InterPro" id="IPR035906">
    <property type="entry name" value="MetI-like_sf"/>
</dbReference>
<feature type="transmembrane region" description="Helical" evidence="9">
    <location>
        <begin position="281"/>
        <end position="301"/>
    </location>
</feature>
<evidence type="ECO:0000313" key="12">
    <source>
        <dbReference type="Proteomes" id="UP001058364"/>
    </source>
</evidence>
<reference evidence="11" key="1">
    <citation type="submission" date="2022-08" db="EMBL/GenBank/DDBJ databases">
        <title>Complete genome sequence of Mycoplasma molare type strain H 542.</title>
        <authorList>
            <person name="Spergser J."/>
        </authorList>
    </citation>
    <scope>NUCLEOTIDE SEQUENCE</scope>
    <source>
        <strain evidence="11">H 542</strain>
    </source>
</reference>
<keyword evidence="7 9" id="KW-1133">Transmembrane helix</keyword>
<keyword evidence="8 9" id="KW-0472">Membrane</keyword>
<evidence type="ECO:0000256" key="5">
    <source>
        <dbReference type="ARBA" id="ARBA00022597"/>
    </source>
</evidence>
<dbReference type="InterPro" id="IPR050901">
    <property type="entry name" value="BP-dep_ABC_trans_perm"/>
</dbReference>
<feature type="transmembrane region" description="Helical" evidence="9">
    <location>
        <begin position="143"/>
        <end position="166"/>
    </location>
</feature>
<name>A0ABY5TW13_9BACT</name>
<keyword evidence="4" id="KW-1003">Cell membrane</keyword>
<dbReference type="CDD" id="cd06261">
    <property type="entry name" value="TM_PBP2"/>
    <property type="match status" value="1"/>
</dbReference>
<keyword evidence="12" id="KW-1185">Reference proteome</keyword>
<sequence length="317" mass="35303">MNLYSLKSKIKHEKLKFSSFKNNQTRIHTSDSKPLTVAEGIFLFFNYILLIVWTLIILFPVVSMILASFNTFNPKYISLSPEFYKFGLDNFNYLFTSPRSKYTNWYLNTVLIALSTMLITVVFVAFNGYAYSRFKFAGSKHSLSVIMLLQMIPSTASLISLYIIVALGRDSFGIDPRVTLTIIYSGGAIAGNTFVFKSYLDSISRELDDSAKIDGCGNWTLFTKILLPVARPMIAIISLWSFLIPFGDVILPKFAITNLEQTTLAVGLDTFISTEDKEINVGAYSAGALLASIPPFVLFMFSQRHIVGGLSEGAVKG</sequence>
<evidence type="ECO:0000256" key="1">
    <source>
        <dbReference type="ARBA" id="ARBA00004651"/>
    </source>
</evidence>
<organism evidence="11 12">
    <name type="scientific">Mesomycoplasma molare</name>
    <dbReference type="NCBI Taxonomy" id="171288"/>
    <lineage>
        <taxon>Bacteria</taxon>
        <taxon>Bacillati</taxon>
        <taxon>Mycoplasmatota</taxon>
        <taxon>Mycoplasmoidales</taxon>
        <taxon>Metamycoplasmataceae</taxon>
        <taxon>Mesomycoplasma</taxon>
    </lineage>
</organism>
<dbReference type="InterPro" id="IPR000515">
    <property type="entry name" value="MetI-like"/>
</dbReference>
<dbReference type="Gene3D" id="1.10.3720.10">
    <property type="entry name" value="MetI-like"/>
    <property type="match status" value="1"/>
</dbReference>
<evidence type="ECO:0000259" key="10">
    <source>
        <dbReference type="PROSITE" id="PS50928"/>
    </source>
</evidence>
<evidence type="ECO:0000256" key="2">
    <source>
        <dbReference type="ARBA" id="ARBA00009047"/>
    </source>
</evidence>
<evidence type="ECO:0000256" key="4">
    <source>
        <dbReference type="ARBA" id="ARBA00022475"/>
    </source>
</evidence>
<keyword evidence="3 9" id="KW-0813">Transport</keyword>
<keyword evidence="6 9" id="KW-0812">Transmembrane</keyword>
<feature type="transmembrane region" description="Helical" evidence="9">
    <location>
        <begin position="178"/>
        <end position="200"/>
    </location>
</feature>
<dbReference type="Proteomes" id="UP001058364">
    <property type="component" value="Chromosome"/>
</dbReference>
<dbReference type="PANTHER" id="PTHR32243:SF50">
    <property type="entry name" value="MALTOSE_MALTODEXTRIN TRANSPORT SYSTEM PERMEASE PROTEIN MALG"/>
    <property type="match status" value="1"/>
</dbReference>
<gene>
    <name evidence="11" type="ORF">NX772_03830</name>
</gene>
<evidence type="ECO:0000256" key="7">
    <source>
        <dbReference type="ARBA" id="ARBA00022989"/>
    </source>
</evidence>
<comment type="subcellular location">
    <subcellularLocation>
        <location evidence="1 9">Cell membrane</location>
        <topology evidence="1 9">Multi-pass membrane protein</topology>
    </subcellularLocation>
</comment>
<dbReference type="EMBL" id="CP103423">
    <property type="protein sequence ID" value="UWD34186.1"/>
    <property type="molecule type" value="Genomic_DNA"/>
</dbReference>
<feature type="transmembrane region" description="Helical" evidence="9">
    <location>
        <begin position="41"/>
        <end position="69"/>
    </location>
</feature>
<keyword evidence="5" id="KW-0762">Sugar transport</keyword>
<evidence type="ECO:0000256" key="9">
    <source>
        <dbReference type="RuleBase" id="RU363032"/>
    </source>
</evidence>
<protein>
    <submittedName>
        <fullName evidence="11">Sugar ABC transporter permease</fullName>
    </submittedName>
</protein>
<evidence type="ECO:0000256" key="8">
    <source>
        <dbReference type="ARBA" id="ARBA00023136"/>
    </source>
</evidence>
<evidence type="ECO:0000256" key="6">
    <source>
        <dbReference type="ARBA" id="ARBA00022692"/>
    </source>
</evidence>
<comment type="similarity">
    <text evidence="2">Belongs to the binding-protein-dependent transport system permease family. MalFG subfamily.</text>
</comment>
<dbReference type="PROSITE" id="PS50928">
    <property type="entry name" value="ABC_TM1"/>
    <property type="match status" value="1"/>
</dbReference>
<feature type="domain" description="ABC transmembrane type-1" evidence="10">
    <location>
        <begin position="106"/>
        <end position="302"/>
    </location>
</feature>
<dbReference type="PANTHER" id="PTHR32243">
    <property type="entry name" value="MALTOSE TRANSPORT SYSTEM PERMEASE-RELATED"/>
    <property type="match status" value="1"/>
</dbReference>
<dbReference type="SUPFAM" id="SSF161098">
    <property type="entry name" value="MetI-like"/>
    <property type="match status" value="1"/>
</dbReference>
<feature type="transmembrane region" description="Helical" evidence="9">
    <location>
        <begin position="105"/>
        <end position="131"/>
    </location>
</feature>
<dbReference type="RefSeq" id="WP_027123609.1">
    <property type="nucleotide sequence ID" value="NZ_CP103423.1"/>
</dbReference>
<evidence type="ECO:0000256" key="3">
    <source>
        <dbReference type="ARBA" id="ARBA00022448"/>
    </source>
</evidence>
<feature type="transmembrane region" description="Helical" evidence="9">
    <location>
        <begin position="221"/>
        <end position="243"/>
    </location>
</feature>
<accession>A0ABY5TW13</accession>
<evidence type="ECO:0000313" key="11">
    <source>
        <dbReference type="EMBL" id="UWD34186.1"/>
    </source>
</evidence>
<dbReference type="Pfam" id="PF00528">
    <property type="entry name" value="BPD_transp_1"/>
    <property type="match status" value="1"/>
</dbReference>
<proteinExistence type="inferred from homology"/>